<keyword evidence="5 6" id="KW-0472">Membrane</keyword>
<reference evidence="7 8" key="1">
    <citation type="submission" date="2014-04" db="EMBL/GenBank/DDBJ databases">
        <title>Draft genome sequence of Hydrogenovibrio marinus MH-110, a model organism for aerobic H2 metabolism.</title>
        <authorList>
            <person name="Cha H.J."/>
            <person name="Jo B.H."/>
            <person name="Hwang B.H."/>
        </authorList>
    </citation>
    <scope>NUCLEOTIDE SEQUENCE [LARGE SCALE GENOMIC DNA]</scope>
    <source>
        <strain evidence="7 8">MH-110</strain>
    </source>
</reference>
<dbReference type="RefSeq" id="WP_029912429.1">
    <property type="nucleotide sequence ID" value="NZ_AP020335.1"/>
</dbReference>
<dbReference type="PANTHER" id="PTHR43701:SF5">
    <property type="entry name" value="MEMBRANE TRANSPORTER PROTEIN-RELATED"/>
    <property type="match status" value="1"/>
</dbReference>
<protein>
    <recommendedName>
        <fullName evidence="6">Probable membrane transporter protein</fullName>
    </recommendedName>
</protein>
<comment type="caution">
    <text evidence="7">The sequence shown here is derived from an EMBL/GenBank/DDBJ whole genome shotgun (WGS) entry which is preliminary data.</text>
</comment>
<evidence type="ECO:0000256" key="3">
    <source>
        <dbReference type="ARBA" id="ARBA00022692"/>
    </source>
</evidence>
<dbReference type="InterPro" id="IPR051598">
    <property type="entry name" value="TSUP/Inactive_protease-like"/>
</dbReference>
<feature type="transmembrane region" description="Helical" evidence="6">
    <location>
        <begin position="205"/>
        <end position="228"/>
    </location>
</feature>
<evidence type="ECO:0000256" key="1">
    <source>
        <dbReference type="ARBA" id="ARBA00004141"/>
    </source>
</evidence>
<evidence type="ECO:0000256" key="5">
    <source>
        <dbReference type="ARBA" id="ARBA00023136"/>
    </source>
</evidence>
<feature type="transmembrane region" description="Helical" evidence="6">
    <location>
        <begin position="36"/>
        <end position="61"/>
    </location>
</feature>
<evidence type="ECO:0000313" key="7">
    <source>
        <dbReference type="EMBL" id="KDN96382.1"/>
    </source>
</evidence>
<keyword evidence="8" id="KW-1185">Reference proteome</keyword>
<feature type="transmembrane region" description="Helical" evidence="6">
    <location>
        <begin position="101"/>
        <end position="118"/>
    </location>
</feature>
<evidence type="ECO:0000313" key="8">
    <source>
        <dbReference type="Proteomes" id="UP000027341"/>
    </source>
</evidence>
<feature type="transmembrane region" description="Helical" evidence="6">
    <location>
        <begin position="138"/>
        <end position="166"/>
    </location>
</feature>
<gene>
    <name evidence="7" type="ORF">EI16_08905</name>
</gene>
<feature type="transmembrane region" description="Helical" evidence="6">
    <location>
        <begin position="73"/>
        <end position="94"/>
    </location>
</feature>
<dbReference type="Pfam" id="PF01925">
    <property type="entry name" value="TauE"/>
    <property type="match status" value="1"/>
</dbReference>
<comment type="subcellular location">
    <subcellularLocation>
        <location evidence="6">Cell membrane</location>
        <topology evidence="6">Multi-pass membrane protein</topology>
    </subcellularLocation>
    <subcellularLocation>
        <location evidence="1">Membrane</location>
        <topology evidence="1">Multi-pass membrane protein</topology>
    </subcellularLocation>
</comment>
<comment type="similarity">
    <text evidence="2 6">Belongs to the 4-toluene sulfonate uptake permease (TSUP) (TC 2.A.102) family.</text>
</comment>
<evidence type="ECO:0000256" key="4">
    <source>
        <dbReference type="ARBA" id="ARBA00022989"/>
    </source>
</evidence>
<keyword evidence="6" id="KW-1003">Cell membrane</keyword>
<dbReference type="EMBL" id="JMIU01000001">
    <property type="protein sequence ID" value="KDN96382.1"/>
    <property type="molecule type" value="Genomic_DNA"/>
</dbReference>
<feature type="transmembrane region" description="Helical" evidence="6">
    <location>
        <begin position="6"/>
        <end position="24"/>
    </location>
</feature>
<evidence type="ECO:0000256" key="6">
    <source>
        <dbReference type="RuleBase" id="RU363041"/>
    </source>
</evidence>
<organism evidence="7 8">
    <name type="scientific">Hydrogenovibrio marinus</name>
    <dbReference type="NCBI Taxonomy" id="28885"/>
    <lineage>
        <taxon>Bacteria</taxon>
        <taxon>Pseudomonadati</taxon>
        <taxon>Pseudomonadota</taxon>
        <taxon>Gammaproteobacteria</taxon>
        <taxon>Thiotrichales</taxon>
        <taxon>Piscirickettsiaceae</taxon>
        <taxon>Hydrogenovibrio</taxon>
    </lineage>
</organism>
<dbReference type="PANTHER" id="PTHR43701">
    <property type="entry name" value="MEMBRANE TRANSPORTER PROTEIN MJ0441-RELATED"/>
    <property type="match status" value="1"/>
</dbReference>
<dbReference type="InterPro" id="IPR002781">
    <property type="entry name" value="TM_pro_TauE-like"/>
</dbReference>
<evidence type="ECO:0000256" key="2">
    <source>
        <dbReference type="ARBA" id="ARBA00009142"/>
    </source>
</evidence>
<sequence length="254" mass="27090">MESLASQFILFIISFIANLFSALAGGGAGLLQLPALLFLGLPFSIALATHKVASVFLGIGATARHVKSASLNWTFVLVILAFGLPGVWLGAHIILHIEDRYAQLALGVLTLGLGVYSWRKPELGQTLNLSHQNLPGWVIGGLVLFFIGALNGSLTSGTGLFVTLWLVRWFGLDYKLAVAYTLILVGLFWNGTGALALGLQGQIEWGWLPALIVGSLLGGYLGAHLAIVKGNRLVKRSFEIMTVLVGLALIVKSF</sequence>
<proteinExistence type="inferred from homology"/>
<feature type="transmembrane region" description="Helical" evidence="6">
    <location>
        <begin position="178"/>
        <end position="199"/>
    </location>
</feature>
<keyword evidence="3 6" id="KW-0812">Transmembrane</keyword>
<name>A0A066ZSA2_HYDMR</name>
<accession>A0A066ZSA2</accession>
<keyword evidence="4 6" id="KW-1133">Transmembrane helix</keyword>
<dbReference type="GO" id="GO:0005886">
    <property type="term" value="C:plasma membrane"/>
    <property type="evidence" value="ECO:0007669"/>
    <property type="project" value="UniProtKB-SubCell"/>
</dbReference>
<dbReference type="AlphaFoldDB" id="A0A066ZSA2"/>
<dbReference type="Proteomes" id="UP000027341">
    <property type="component" value="Unassembled WGS sequence"/>
</dbReference>